<evidence type="ECO:0000313" key="1">
    <source>
        <dbReference type="EMBL" id="EYC32475.1"/>
    </source>
</evidence>
<dbReference type="AlphaFoldDB" id="A0A016VYJ9"/>
<keyword evidence="2" id="KW-1185">Reference proteome</keyword>
<protein>
    <recommendedName>
        <fullName evidence="3">Reverse transcriptase domain-containing protein</fullName>
    </recommendedName>
</protein>
<name>A0A016VYJ9_9BILA</name>
<gene>
    <name evidence="1" type="primary">Acey_s0003.g1600</name>
    <name evidence="1" type="ORF">Y032_0003g1600</name>
</gene>
<reference evidence="2" key="1">
    <citation type="journal article" date="2015" name="Nat. Genet.">
        <title>The genome and transcriptome of the zoonotic hookworm Ancylostoma ceylanicum identify infection-specific gene families.</title>
        <authorList>
            <person name="Schwarz E.M."/>
            <person name="Hu Y."/>
            <person name="Antoshechkin I."/>
            <person name="Miller M.M."/>
            <person name="Sternberg P.W."/>
            <person name="Aroian R.V."/>
        </authorList>
    </citation>
    <scope>NUCLEOTIDE SEQUENCE</scope>
    <source>
        <strain evidence="2">HY135</strain>
    </source>
</reference>
<organism evidence="1 2">
    <name type="scientific">Ancylostoma ceylanicum</name>
    <dbReference type="NCBI Taxonomy" id="53326"/>
    <lineage>
        <taxon>Eukaryota</taxon>
        <taxon>Metazoa</taxon>
        <taxon>Ecdysozoa</taxon>
        <taxon>Nematoda</taxon>
        <taxon>Chromadorea</taxon>
        <taxon>Rhabditida</taxon>
        <taxon>Rhabditina</taxon>
        <taxon>Rhabditomorpha</taxon>
        <taxon>Strongyloidea</taxon>
        <taxon>Ancylostomatidae</taxon>
        <taxon>Ancylostomatinae</taxon>
        <taxon>Ancylostoma</taxon>
    </lineage>
</organism>
<dbReference type="EMBL" id="JARK01001339">
    <property type="protein sequence ID" value="EYC32475.1"/>
    <property type="molecule type" value="Genomic_DNA"/>
</dbReference>
<proteinExistence type="predicted"/>
<comment type="caution">
    <text evidence="1">The sequence shown here is derived from an EMBL/GenBank/DDBJ whole genome shotgun (WGS) entry which is preliminary data.</text>
</comment>
<sequence length="126" mass="14112">MTLADAGLRLNLRKTEKMNSVEEPDISGTMFTQTKEFQYLGSFFSADGTVGAVVRGKIACAWLKWRESTGILPKMFESAERESLPHGCQTSAAAWKRMLAGVENTRAYAEHCRDAYAQMGLWFHTL</sequence>
<dbReference type="Proteomes" id="UP000024635">
    <property type="component" value="Unassembled WGS sequence"/>
</dbReference>
<accession>A0A016VYJ9</accession>
<evidence type="ECO:0000313" key="2">
    <source>
        <dbReference type="Proteomes" id="UP000024635"/>
    </source>
</evidence>
<evidence type="ECO:0008006" key="3">
    <source>
        <dbReference type="Google" id="ProtNLM"/>
    </source>
</evidence>